<evidence type="ECO:0000256" key="14">
    <source>
        <dbReference type="ARBA" id="ARBA00023296"/>
    </source>
</evidence>
<dbReference type="Pfam" id="PF00513">
    <property type="entry name" value="Late_protein_L2"/>
    <property type="match status" value="2"/>
</dbReference>
<organism evidence="16 17">
    <name type="scientific">Chelonia mydas papillomavirus 1</name>
    <dbReference type="NCBI Taxonomy" id="485242"/>
    <lineage>
        <taxon>Viruses</taxon>
        <taxon>Monodnaviria</taxon>
        <taxon>Shotokuvirae</taxon>
        <taxon>Cossaviricota</taxon>
        <taxon>Papovaviricetes</taxon>
        <taxon>Zurhausenvirales</taxon>
        <taxon>Papillomaviridae</taxon>
        <taxon>Firstpapillomavirinae</taxon>
        <taxon>Dyozetapapillomavirus</taxon>
        <taxon>Dyozetapapillomavirus 1</taxon>
    </lineage>
</organism>
<evidence type="ECO:0000313" key="17">
    <source>
        <dbReference type="Proteomes" id="UP000145988"/>
    </source>
</evidence>
<dbReference type="GO" id="GO:0075732">
    <property type="term" value="P:viral penetration into host nucleus"/>
    <property type="evidence" value="ECO:0007669"/>
    <property type="project" value="UniProtKB-KW"/>
</dbReference>
<keyword evidence="4" id="KW-1048">Host nucleus</keyword>
<evidence type="ECO:0000256" key="7">
    <source>
        <dbReference type="ARBA" id="ARBA00022844"/>
    </source>
</evidence>
<evidence type="ECO:0000256" key="11">
    <source>
        <dbReference type="ARBA" id="ARBA00023120"/>
    </source>
</evidence>
<evidence type="ECO:0000256" key="10">
    <source>
        <dbReference type="ARBA" id="ARBA00023046"/>
    </source>
</evidence>
<protein>
    <submittedName>
        <fullName evidence="16">L2 capsid protein</fullName>
    </submittedName>
</protein>
<dbReference type="GO" id="GO:0043657">
    <property type="term" value="C:host cell"/>
    <property type="evidence" value="ECO:0007669"/>
    <property type="project" value="GOC"/>
</dbReference>
<reference evidence="16 17" key="1">
    <citation type="journal article" date="2009" name="Virology">
        <title>Genomic characterization of two novel reptilian papillomaviruses, Chelonia mydas papillomavirus 1 and Caretta caretta papillomavirus 1.</title>
        <authorList>
            <person name="Herbst L.H."/>
            <person name="Lenz J."/>
            <person name="Van Doorslaer K."/>
            <person name="Chen Z."/>
            <person name="Stacy B.A."/>
            <person name="Wellehan J.F.Jr."/>
            <person name="Manire C.A."/>
            <person name="Burk R.D."/>
        </authorList>
    </citation>
    <scope>NUCLEOTIDE SEQUENCE [LARGE SCALE GENOMIC DNA]</scope>
</reference>
<proteinExistence type="predicted"/>
<keyword evidence="6" id="KW-1040">Host Golgi apparatus</keyword>
<feature type="region of interest" description="Disordered" evidence="15">
    <location>
        <begin position="125"/>
        <end position="149"/>
    </location>
</feature>
<keyword evidence="10" id="KW-1039">Host endosome</keyword>
<keyword evidence="7" id="KW-0946">Virion</keyword>
<dbReference type="GO" id="GO:0003677">
    <property type="term" value="F:DNA binding"/>
    <property type="evidence" value="ECO:0007669"/>
    <property type="project" value="UniProtKB-KW"/>
</dbReference>
<evidence type="ECO:0000256" key="3">
    <source>
        <dbReference type="ARBA" id="ARBA00022561"/>
    </source>
</evidence>
<dbReference type="GO" id="GO:0075521">
    <property type="term" value="P:microtubule-dependent intracellular transport of viral material towards nucleus"/>
    <property type="evidence" value="ECO:0007669"/>
    <property type="project" value="UniProtKB-KW"/>
</dbReference>
<name>B6RUP6_9PAPI</name>
<keyword evidence="13" id="KW-1015">Disulfide bond</keyword>
<evidence type="ECO:0000256" key="9">
    <source>
        <dbReference type="ARBA" id="ARBA00022952"/>
    </source>
</evidence>
<evidence type="ECO:0000256" key="13">
    <source>
        <dbReference type="ARBA" id="ARBA00023157"/>
    </source>
</evidence>
<keyword evidence="5" id="KW-0945">Host-virus interaction</keyword>
<keyword evidence="2" id="KW-0597">Phosphoprotein</keyword>
<keyword evidence="3" id="KW-0167">Capsid protein</keyword>
<evidence type="ECO:0000256" key="6">
    <source>
        <dbReference type="ARBA" id="ARBA00022812"/>
    </source>
</evidence>
<accession>B6RUP6</accession>
<dbReference type="InterPro" id="IPR000784">
    <property type="entry name" value="Late_L2"/>
</dbReference>
<evidence type="ECO:0000256" key="4">
    <source>
        <dbReference type="ARBA" id="ARBA00022562"/>
    </source>
</evidence>
<evidence type="ECO:0000313" key="16">
    <source>
        <dbReference type="EMBL" id="ACD39810.1"/>
    </source>
</evidence>
<keyword evidence="14" id="KW-1160">Virus entry into host cell</keyword>
<evidence type="ECO:0000256" key="1">
    <source>
        <dbReference type="ARBA" id="ARBA00022524"/>
    </source>
</evidence>
<keyword evidence="9" id="KW-1177">Microtubular inwards viral transport</keyword>
<evidence type="ECO:0000256" key="5">
    <source>
        <dbReference type="ARBA" id="ARBA00022581"/>
    </source>
</evidence>
<keyword evidence="1" id="KW-1163">Viral penetration into host nucleus</keyword>
<keyword evidence="11" id="KW-1176">Cytoplasmic inwards viral transport</keyword>
<dbReference type="EMBL" id="EU493091">
    <property type="protein sequence ID" value="ACD39810.1"/>
    <property type="molecule type" value="Genomic_DNA"/>
</dbReference>
<evidence type="ECO:0000256" key="15">
    <source>
        <dbReference type="SAM" id="MobiDB-lite"/>
    </source>
</evidence>
<keyword evidence="8" id="KW-0426">Late protein</keyword>
<evidence type="ECO:0000256" key="2">
    <source>
        <dbReference type="ARBA" id="ARBA00022553"/>
    </source>
</evidence>
<dbReference type="GO" id="GO:0005198">
    <property type="term" value="F:structural molecule activity"/>
    <property type="evidence" value="ECO:0007669"/>
    <property type="project" value="InterPro"/>
</dbReference>
<dbReference type="Proteomes" id="UP000145988">
    <property type="component" value="Genome"/>
</dbReference>
<evidence type="ECO:0000256" key="12">
    <source>
        <dbReference type="ARBA" id="ARBA00023125"/>
    </source>
</evidence>
<sequence>MKRRYPRASAEDIWRHCRQYGDCPDDVQKKFTGNTIADNILKWASSVLFFGGLGIGTAEGAASAADRLLPTGGGFGTPQERPFETTVTRLPDSNATPGTSVTAIEPAVVLDSGSVVRGADPVNPTNAAPPRVHGGINETEVFPPPTTIETPVWRNPFENATEYPTRNVGAVDSTTTNEIELGVVGPAARDLGNAVEETEFFSTFDIEEPTTSTPIGTGRWTWSASARFQRAAAREVPLPVLTSSGRVVQFENPAFDFSEAVDDFSRSIQFDDASRLPIARLSGPRFYLQQTGRIGVQRVGELWGNILRSGRQLLAPRVYYAELSSIFTSPDTLEMEPLYISTDAEAADVDAVPAEVDVAPGTADTSMPGTSPGVFPTAARAVVYNGLVVGTVPVDVSIKARAGGFIPMPHDFDGSPLIPLFPSFDKVHPAYSVTFSMLSELDDPFLTKKRKKCFADGCLDTFY</sequence>
<gene>
    <name evidence="16" type="primary">L2</name>
</gene>
<evidence type="ECO:0000256" key="8">
    <source>
        <dbReference type="ARBA" id="ARBA00022921"/>
    </source>
</evidence>
<dbReference type="GO" id="GO:0046718">
    <property type="term" value="P:symbiont entry into host cell"/>
    <property type="evidence" value="ECO:0007669"/>
    <property type="project" value="UniProtKB-KW"/>
</dbReference>
<keyword evidence="12" id="KW-0238">DNA-binding</keyword>
<dbReference type="GO" id="GO:0019028">
    <property type="term" value="C:viral capsid"/>
    <property type="evidence" value="ECO:0007669"/>
    <property type="project" value="UniProtKB-KW"/>
</dbReference>